<protein>
    <submittedName>
        <fullName evidence="2">Uncharacterized protein</fullName>
    </submittedName>
</protein>
<feature type="region of interest" description="Disordered" evidence="1">
    <location>
        <begin position="1"/>
        <end position="28"/>
    </location>
</feature>
<feature type="region of interest" description="Disordered" evidence="1">
    <location>
        <begin position="41"/>
        <end position="88"/>
    </location>
</feature>
<evidence type="ECO:0000313" key="2">
    <source>
        <dbReference type="EMBL" id="KAB5590408.1"/>
    </source>
</evidence>
<keyword evidence="3" id="KW-1185">Reference proteome</keyword>
<feature type="region of interest" description="Disordered" evidence="1">
    <location>
        <begin position="162"/>
        <end position="181"/>
    </location>
</feature>
<dbReference type="Proteomes" id="UP000383932">
    <property type="component" value="Unassembled WGS sequence"/>
</dbReference>
<comment type="caution">
    <text evidence="2">The sequence shown here is derived from an EMBL/GenBank/DDBJ whole genome shotgun (WGS) entry which is preliminary data.</text>
</comment>
<dbReference type="EMBL" id="SSOP01000172">
    <property type="protein sequence ID" value="KAB5590408.1"/>
    <property type="molecule type" value="Genomic_DNA"/>
</dbReference>
<sequence>MKEARARTAGSSLPRFSPRVSPSTPWDSAGCWSADLRRMKLSRPPVPDHKSITPNPRAPALPINATAKPSPTPTRLNRAATSGSPTFQFPDIIRSSHFHPDPWRLHRACIEKKTHPYRAGLPHKGTPSPSFAHPRLPTPLAVSDSLTSSLPSILRFRLPDRQDTPVNIPLDGQHLSFEAPPPGLDNGLFSAKLHPSPTISRQISQPAHPTVVPGLSISSL</sequence>
<evidence type="ECO:0000256" key="1">
    <source>
        <dbReference type="SAM" id="MobiDB-lite"/>
    </source>
</evidence>
<evidence type="ECO:0000313" key="3">
    <source>
        <dbReference type="Proteomes" id="UP000383932"/>
    </source>
</evidence>
<reference evidence="2 3" key="1">
    <citation type="journal article" date="2019" name="Fungal Biol. Biotechnol.">
        <title>Draft genome sequence of fastidious pathogen Ceratobasidium theobromae, which causes vascular-streak dieback in Theobroma cacao.</title>
        <authorList>
            <person name="Ali S.S."/>
            <person name="Asman A."/>
            <person name="Shao J."/>
            <person name="Firmansyah A.P."/>
            <person name="Susilo A.W."/>
            <person name="Rosmana A."/>
            <person name="McMahon P."/>
            <person name="Junaid M."/>
            <person name="Guest D."/>
            <person name="Kheng T.Y."/>
            <person name="Meinhardt L.W."/>
            <person name="Bailey B.A."/>
        </authorList>
    </citation>
    <scope>NUCLEOTIDE SEQUENCE [LARGE SCALE GENOMIC DNA]</scope>
    <source>
        <strain evidence="2 3">CT2</strain>
    </source>
</reference>
<feature type="compositionally biased region" description="Polar residues" evidence="1">
    <location>
        <begin position="67"/>
        <end position="87"/>
    </location>
</feature>
<name>A0A5N5QG04_9AGAM</name>
<proteinExistence type="predicted"/>
<accession>A0A5N5QG04</accession>
<organism evidence="2 3">
    <name type="scientific">Ceratobasidium theobromae</name>
    <dbReference type="NCBI Taxonomy" id="1582974"/>
    <lineage>
        <taxon>Eukaryota</taxon>
        <taxon>Fungi</taxon>
        <taxon>Dikarya</taxon>
        <taxon>Basidiomycota</taxon>
        <taxon>Agaricomycotina</taxon>
        <taxon>Agaricomycetes</taxon>
        <taxon>Cantharellales</taxon>
        <taxon>Ceratobasidiaceae</taxon>
        <taxon>Ceratobasidium</taxon>
    </lineage>
</organism>
<dbReference type="AlphaFoldDB" id="A0A5N5QG04"/>
<feature type="region of interest" description="Disordered" evidence="1">
    <location>
        <begin position="199"/>
        <end position="220"/>
    </location>
</feature>
<gene>
    <name evidence="2" type="ORF">CTheo_6147</name>
</gene>